<comment type="caution">
    <text evidence="2">The sequence shown here is derived from an EMBL/GenBank/DDBJ whole genome shotgun (WGS) entry which is preliminary data.</text>
</comment>
<keyword evidence="1" id="KW-1133">Transmembrane helix</keyword>
<proteinExistence type="predicted"/>
<feature type="transmembrane region" description="Helical" evidence="1">
    <location>
        <begin position="420"/>
        <end position="439"/>
    </location>
</feature>
<dbReference type="Proteomes" id="UP001147653">
    <property type="component" value="Unassembled WGS sequence"/>
</dbReference>
<protein>
    <submittedName>
        <fullName evidence="2">Uncharacterized protein</fullName>
    </submittedName>
</protein>
<reference evidence="2" key="1">
    <citation type="submission" date="2022-10" db="EMBL/GenBank/DDBJ databases">
        <title>The WGS of Solirubrobacter phytolaccae KCTC 29190.</title>
        <authorList>
            <person name="Jiang Z."/>
        </authorList>
    </citation>
    <scope>NUCLEOTIDE SEQUENCE</scope>
    <source>
        <strain evidence="2">KCTC 29190</strain>
    </source>
</reference>
<feature type="transmembrane region" description="Helical" evidence="1">
    <location>
        <begin position="60"/>
        <end position="77"/>
    </location>
</feature>
<keyword evidence="1" id="KW-0812">Transmembrane</keyword>
<dbReference type="AlphaFoldDB" id="A0A9X3SAB3"/>
<feature type="transmembrane region" description="Helical" evidence="1">
    <location>
        <begin position="194"/>
        <end position="214"/>
    </location>
</feature>
<feature type="transmembrane region" description="Helical" evidence="1">
    <location>
        <begin position="267"/>
        <end position="284"/>
    </location>
</feature>
<dbReference type="EMBL" id="JAPDDP010000035">
    <property type="protein sequence ID" value="MDA0182376.1"/>
    <property type="molecule type" value="Genomic_DNA"/>
</dbReference>
<feature type="transmembrane region" description="Helical" evidence="1">
    <location>
        <begin position="220"/>
        <end position="238"/>
    </location>
</feature>
<feature type="transmembrane region" description="Helical" evidence="1">
    <location>
        <begin position="366"/>
        <end position="385"/>
    </location>
</feature>
<feature type="transmembrane region" description="Helical" evidence="1">
    <location>
        <begin position="89"/>
        <end position="111"/>
    </location>
</feature>
<organism evidence="2 3">
    <name type="scientific">Solirubrobacter phytolaccae</name>
    <dbReference type="NCBI Taxonomy" id="1404360"/>
    <lineage>
        <taxon>Bacteria</taxon>
        <taxon>Bacillati</taxon>
        <taxon>Actinomycetota</taxon>
        <taxon>Thermoleophilia</taxon>
        <taxon>Solirubrobacterales</taxon>
        <taxon>Solirubrobacteraceae</taxon>
        <taxon>Solirubrobacter</taxon>
    </lineage>
</organism>
<gene>
    <name evidence="2" type="ORF">OJ997_18860</name>
</gene>
<feature type="transmembrane region" description="Helical" evidence="1">
    <location>
        <begin position="446"/>
        <end position="467"/>
    </location>
</feature>
<name>A0A9X3SAB3_9ACTN</name>
<feature type="transmembrane region" description="Helical" evidence="1">
    <location>
        <begin position="166"/>
        <end position="187"/>
    </location>
</feature>
<feature type="transmembrane region" description="Helical" evidence="1">
    <location>
        <begin position="32"/>
        <end position="53"/>
    </location>
</feature>
<evidence type="ECO:0000256" key="1">
    <source>
        <dbReference type="SAM" id="Phobius"/>
    </source>
</evidence>
<sequence>MSAFAMIVALACMLGGSWLVGRAALVLADARALGGLELAFGLSLLLLVAVLGVRLPGHGTSAAVVLVTTVLVAAWIARRDLVMPDRAVLVAMGLVAVAGVLPFLAEGRFGILGVGKLDDVGSHWALADSLRLNIALPLTGALNSYPIAPHALAAGLVSLLGSDDPAVFTALMLVTVIAMGAVAATAITDGPAWMRGLCAAAAAFGFLPAAYFGQFAFKDLIAALFTFAFAVALERVAADRDWRRGTVALLALLAAGAFGTLGAPGPAWLVGTLGVWLVATAVATRWRPNGADVKRVVVLGATAVGVLIALSLPQIDRLVTFNAAENAAGGGDQKAFLGNLWGYLPLRQVLGVWPSGDFRLEPSNMALVNGLAIVFTIGIVAALVSDARKRRFALGSAFIAALVIYLATRQIQGPYVTAKAMVILAPLAVCVLLRGLLSVRVPTLRIAAYGAGAVAAALMLWSSSLALRSSNVGSLSPALDLRTFSPAIEDREVLFIGYDNFVAWELIDARVAMVAQYSINPAFPIEFRKRIGSGVPVDPDAVTPATYAKAELAITSSTGYISRLPGDWTPIQRSSFYTLWKRNGPVPDKQLIEAEGLPGSKLQCRRGVPSIGADAQALVRREPIGSPGPQWRYLDGTAPVTNPNSTFAEVPPGATVRQRLTLAPGEWDLSLQYSGSRNIQVDAEGFSRTLPSNLETYGALWPVGRVRATGEPTDVYVTVADKTPIGRQGGAALGTIVATRDDADRTLPAEEACGMYLDGYITP</sequence>
<evidence type="ECO:0000313" key="3">
    <source>
        <dbReference type="Proteomes" id="UP001147653"/>
    </source>
</evidence>
<keyword evidence="1" id="KW-0472">Membrane</keyword>
<dbReference type="RefSeq" id="WP_270026741.1">
    <property type="nucleotide sequence ID" value="NZ_JAPDDP010000035.1"/>
</dbReference>
<feature type="transmembrane region" description="Helical" evidence="1">
    <location>
        <begin position="296"/>
        <end position="315"/>
    </location>
</feature>
<feature type="transmembrane region" description="Helical" evidence="1">
    <location>
        <begin position="392"/>
        <end position="408"/>
    </location>
</feature>
<keyword evidence="3" id="KW-1185">Reference proteome</keyword>
<evidence type="ECO:0000313" key="2">
    <source>
        <dbReference type="EMBL" id="MDA0182376.1"/>
    </source>
</evidence>
<accession>A0A9X3SAB3</accession>
<feature type="transmembrane region" description="Helical" evidence="1">
    <location>
        <begin position="245"/>
        <end position="261"/>
    </location>
</feature>